<dbReference type="Proteomes" id="UP001391051">
    <property type="component" value="Unassembled WGS sequence"/>
</dbReference>
<keyword evidence="3" id="KW-1185">Reference proteome</keyword>
<dbReference type="GeneID" id="92082013"/>
<dbReference type="RefSeq" id="XP_066695647.1">
    <property type="nucleotide sequence ID" value="XM_066848951.1"/>
</dbReference>
<name>A0ABR1Q0T9_9PEZI</name>
<dbReference type="PANTHER" id="PTHR24148:SF64">
    <property type="entry name" value="HETEROKARYON INCOMPATIBILITY DOMAIN-CONTAINING PROTEIN"/>
    <property type="match status" value="1"/>
</dbReference>
<evidence type="ECO:0000313" key="2">
    <source>
        <dbReference type="EMBL" id="KAK7943616.1"/>
    </source>
</evidence>
<feature type="domain" description="Heterokaryon incompatibility" evidence="1">
    <location>
        <begin position="82"/>
        <end position="168"/>
    </location>
</feature>
<sequence length="638" mass="70132">MEATTTARTQDLPGPATIAGIDDEIVPVFAYQPLPAGSNIRILELQPSRDPSAPLEAKLVGANISSGFNEYSEFDYEANFNYEAVSYCWGEPLFTEPLILRGGATSQQGAVKYVTTNLRDALLRLRFRDHGRENDAEKTTQIGYMTEIYNHASGVLIWLGHSEDGANCFRLWVVQELVWSTNITMFCGKATMPWLRLYRVLIDERLAWFHHDKLTIYRMAVRWKMQYLGRGNHDNRFDLTALLEDYDDLECADDKDHLFAIAGLAYDTHYCTDIRHGQSGETARHEDTYMLRIKVDYRKPTTATYMDAVARLVIANSNNVSRILAMVGKRSAGGDTPGPTWALDWREPRLNGAGEEMRDELDKADGLDDNERFAACTVLGDIQDMVQRIMRGRSVCIIDHLTHGAARVDGMGWPGLGVVPSHAQPGDVVMALNAVWKARHWVQNSALAMNTERSSRALVPAVDALVDAHPRGPDPVDLARDAVGRAALHDALRVLGQVALAQPADLVAPGGAALAALAQVADLAPALVDALVRLRGQVAQQGVAQLVLRLVLVRVARRRRPHDGVLRSSPLHTVRQDHAVVPFVGFTVVLLFPWVGTPADSLADLIVFGVPEQGTLVVKPVFGVADELAPAQHTAGAF</sequence>
<comment type="caution">
    <text evidence="2">The sequence shown here is derived from an EMBL/GenBank/DDBJ whole genome shotgun (WGS) entry which is preliminary data.</text>
</comment>
<dbReference type="PANTHER" id="PTHR24148">
    <property type="entry name" value="ANKYRIN REPEAT DOMAIN-CONTAINING PROTEIN 39 HOMOLOG-RELATED"/>
    <property type="match status" value="1"/>
</dbReference>
<gene>
    <name evidence="2" type="ORF">PG986_012729</name>
</gene>
<evidence type="ECO:0000313" key="3">
    <source>
        <dbReference type="Proteomes" id="UP001391051"/>
    </source>
</evidence>
<dbReference type="Pfam" id="PF06985">
    <property type="entry name" value="HET"/>
    <property type="match status" value="1"/>
</dbReference>
<proteinExistence type="predicted"/>
<accession>A0ABR1Q0T9</accession>
<organism evidence="2 3">
    <name type="scientific">Apiospora aurea</name>
    <dbReference type="NCBI Taxonomy" id="335848"/>
    <lineage>
        <taxon>Eukaryota</taxon>
        <taxon>Fungi</taxon>
        <taxon>Dikarya</taxon>
        <taxon>Ascomycota</taxon>
        <taxon>Pezizomycotina</taxon>
        <taxon>Sordariomycetes</taxon>
        <taxon>Xylariomycetidae</taxon>
        <taxon>Amphisphaeriales</taxon>
        <taxon>Apiosporaceae</taxon>
        <taxon>Apiospora</taxon>
    </lineage>
</organism>
<protein>
    <recommendedName>
        <fullName evidence="1">Heterokaryon incompatibility domain-containing protein</fullName>
    </recommendedName>
</protein>
<dbReference type="EMBL" id="JAQQWE010000008">
    <property type="protein sequence ID" value="KAK7943616.1"/>
    <property type="molecule type" value="Genomic_DNA"/>
</dbReference>
<evidence type="ECO:0000259" key="1">
    <source>
        <dbReference type="Pfam" id="PF06985"/>
    </source>
</evidence>
<dbReference type="InterPro" id="IPR010730">
    <property type="entry name" value="HET"/>
</dbReference>
<reference evidence="2 3" key="1">
    <citation type="submission" date="2023-01" db="EMBL/GenBank/DDBJ databases">
        <title>Analysis of 21 Apiospora genomes using comparative genomics revels a genus with tremendous synthesis potential of carbohydrate active enzymes and secondary metabolites.</title>
        <authorList>
            <person name="Sorensen T."/>
        </authorList>
    </citation>
    <scope>NUCLEOTIDE SEQUENCE [LARGE SCALE GENOMIC DNA]</scope>
    <source>
        <strain evidence="2 3">CBS 24483</strain>
    </source>
</reference>
<dbReference type="InterPro" id="IPR052895">
    <property type="entry name" value="HetReg/Transcr_Mod"/>
</dbReference>